<evidence type="ECO:0000313" key="2">
    <source>
        <dbReference type="EMBL" id="AYA36173.1"/>
    </source>
</evidence>
<feature type="transmembrane region" description="Helical" evidence="1">
    <location>
        <begin position="42"/>
        <end position="61"/>
    </location>
</feature>
<proteinExistence type="predicted"/>
<keyword evidence="1" id="KW-0812">Transmembrane</keyword>
<keyword evidence="1" id="KW-1133">Transmembrane helix</keyword>
<protein>
    <submittedName>
        <fullName evidence="2">DUF3093 family protein</fullName>
    </submittedName>
</protein>
<feature type="transmembrane region" description="Helical" evidence="1">
    <location>
        <begin position="16"/>
        <end position="36"/>
    </location>
</feature>
<evidence type="ECO:0000256" key="1">
    <source>
        <dbReference type="SAM" id="Phobius"/>
    </source>
</evidence>
<keyword evidence="1" id="KW-0472">Membrane</keyword>
<organism evidence="2 3">
    <name type="scientific">Hymenobacter oligotrophus</name>
    <dbReference type="NCBI Taxonomy" id="2319843"/>
    <lineage>
        <taxon>Bacteria</taxon>
        <taxon>Pseudomonadati</taxon>
        <taxon>Bacteroidota</taxon>
        <taxon>Cytophagia</taxon>
        <taxon>Cytophagales</taxon>
        <taxon>Hymenobacteraceae</taxon>
        <taxon>Hymenobacter</taxon>
    </lineage>
</organism>
<accession>A0A3B7QY62</accession>
<reference evidence="2 3" key="1">
    <citation type="submission" date="2018-09" db="EMBL/GenBank/DDBJ databases">
        <title>Hymenobacter medium sp. nov., isolated from R2A medium.</title>
        <authorList>
            <person name="Yingchao G."/>
        </authorList>
    </citation>
    <scope>NUCLEOTIDE SEQUENCE [LARGE SCALE GENOMIC DNA]</scope>
    <source>
        <strain evidence="3">sh-6</strain>
    </source>
</reference>
<sequence>MQAANQVYQVTFHNSTLWWVATIGGAVLGMVVANAAGIEVSGWAQTALFAAVVAAAVFLGFRLARSKGRIELTPTEIRLTRDSQPAKVIQRADVESCAARISDDGYAKLLLRLRNGQRAKIVLAHSSGNTTFDELAEALGADMSRV</sequence>
<dbReference type="KEGG" id="hyh:D3Y59_03300"/>
<dbReference type="Proteomes" id="UP000262802">
    <property type="component" value="Chromosome"/>
</dbReference>
<name>A0A3B7QY62_9BACT</name>
<dbReference type="AlphaFoldDB" id="A0A3B7QY62"/>
<keyword evidence="3" id="KW-1185">Reference proteome</keyword>
<dbReference type="EMBL" id="CP032317">
    <property type="protein sequence ID" value="AYA36173.1"/>
    <property type="molecule type" value="Genomic_DNA"/>
</dbReference>
<evidence type="ECO:0000313" key="3">
    <source>
        <dbReference type="Proteomes" id="UP000262802"/>
    </source>
</evidence>
<gene>
    <name evidence="2" type="ORF">D3Y59_03300</name>
</gene>